<evidence type="ECO:0000313" key="4">
    <source>
        <dbReference type="Proteomes" id="UP001363151"/>
    </source>
</evidence>
<feature type="transmembrane region" description="Helical" evidence="1">
    <location>
        <begin position="137"/>
        <end position="159"/>
    </location>
</feature>
<dbReference type="EMBL" id="JBBJCI010000227">
    <property type="protein sequence ID" value="KAK7238869.1"/>
    <property type="molecule type" value="Genomic_DNA"/>
</dbReference>
<keyword evidence="4" id="KW-1185">Reference proteome</keyword>
<name>A0ABR1FUE1_AURAN</name>
<dbReference type="SUPFAM" id="SSF53850">
    <property type="entry name" value="Periplasmic binding protein-like II"/>
    <property type="match status" value="1"/>
</dbReference>
<evidence type="ECO:0008006" key="5">
    <source>
        <dbReference type="Google" id="ProtNLM"/>
    </source>
</evidence>
<sequence>MFTKSIALILLPVVAASPLRLGTFTESIPPYQRWSEETRSISGGAPRMSDLIFDAMGFDVEIVDLGSFRDAQAKSIAALDRGEIDIAWAYGPQRLRWPAGFHLTEPILTVDRRAMVRKETRTSRPTFSIFQPFERNLWLAIVGAIVVAAGVFYVLDLLWHEETPSSHSFLYHAAALLLRGEEYVTFSPASRWFRVGFLFTALILTATCLAGGLDPRDWEGKLVKRATTDPARDYSYTESIAACERRLDAGEVDVVVLDWIFAGQRSLRRCDERLLLNLPLPGVRVEFVTASAALAANVSVAVDAAKYEAEYLRTMVDYFDVDRSCEVAAADVDELPKISLRDIHGLFYILAGFAVGAVANAYLHKRGCHQKSLDCVVHTLF</sequence>
<organism evidence="3 4">
    <name type="scientific">Aureococcus anophagefferens</name>
    <name type="common">Harmful bloom alga</name>
    <dbReference type="NCBI Taxonomy" id="44056"/>
    <lineage>
        <taxon>Eukaryota</taxon>
        <taxon>Sar</taxon>
        <taxon>Stramenopiles</taxon>
        <taxon>Ochrophyta</taxon>
        <taxon>Pelagophyceae</taxon>
        <taxon>Pelagomonadales</taxon>
        <taxon>Pelagomonadaceae</taxon>
        <taxon>Aureococcus</taxon>
    </lineage>
</organism>
<keyword evidence="1" id="KW-0472">Membrane</keyword>
<feature type="transmembrane region" description="Helical" evidence="1">
    <location>
        <begin position="345"/>
        <end position="363"/>
    </location>
</feature>
<evidence type="ECO:0000313" key="3">
    <source>
        <dbReference type="EMBL" id="KAK7238869.1"/>
    </source>
</evidence>
<dbReference type="Gene3D" id="1.10.287.70">
    <property type="match status" value="1"/>
</dbReference>
<gene>
    <name evidence="3" type="ORF">SO694_00026011</name>
</gene>
<dbReference type="Proteomes" id="UP001363151">
    <property type="component" value="Unassembled WGS sequence"/>
</dbReference>
<protein>
    <recommendedName>
        <fullName evidence="5">Solute-binding protein family 3/N-terminal domain-containing protein</fullName>
    </recommendedName>
</protein>
<keyword evidence="1" id="KW-0812">Transmembrane</keyword>
<keyword evidence="1" id="KW-1133">Transmembrane helix</keyword>
<feature type="chain" id="PRO_5045244790" description="Solute-binding protein family 3/N-terminal domain-containing protein" evidence="2">
    <location>
        <begin position="17"/>
        <end position="381"/>
    </location>
</feature>
<keyword evidence="2" id="KW-0732">Signal</keyword>
<comment type="caution">
    <text evidence="3">The sequence shown here is derived from an EMBL/GenBank/DDBJ whole genome shotgun (WGS) entry which is preliminary data.</text>
</comment>
<dbReference type="Gene3D" id="3.40.190.10">
    <property type="entry name" value="Periplasmic binding protein-like II"/>
    <property type="match status" value="1"/>
</dbReference>
<feature type="signal peptide" evidence="2">
    <location>
        <begin position="1"/>
        <end position="16"/>
    </location>
</feature>
<feature type="transmembrane region" description="Helical" evidence="1">
    <location>
        <begin position="192"/>
        <end position="213"/>
    </location>
</feature>
<reference evidence="3 4" key="1">
    <citation type="submission" date="2024-03" db="EMBL/GenBank/DDBJ databases">
        <title>Aureococcus anophagefferens CCMP1851 and Kratosvirus quantuckense: Draft genome of a second virus-susceptible host strain in the model system.</title>
        <authorList>
            <person name="Chase E."/>
            <person name="Truchon A.R."/>
            <person name="Schepens W."/>
            <person name="Wilhelm S.W."/>
        </authorList>
    </citation>
    <scope>NUCLEOTIDE SEQUENCE [LARGE SCALE GENOMIC DNA]</scope>
    <source>
        <strain evidence="3 4">CCMP1851</strain>
    </source>
</reference>
<evidence type="ECO:0000256" key="1">
    <source>
        <dbReference type="SAM" id="Phobius"/>
    </source>
</evidence>
<evidence type="ECO:0000256" key="2">
    <source>
        <dbReference type="SAM" id="SignalP"/>
    </source>
</evidence>
<accession>A0ABR1FUE1</accession>
<proteinExistence type="predicted"/>